<evidence type="ECO:0000313" key="2">
    <source>
        <dbReference type="EMBL" id="OLP87015.1"/>
    </source>
</evidence>
<comment type="caution">
    <text evidence="2">The sequence shown here is derived from an EMBL/GenBank/DDBJ whole genome shotgun (WGS) entry which is preliminary data.</text>
</comment>
<sequence>MCADEDDERQAGRARLDPGLVAIASCAAVRIRLESATELLVLTAEAHGPEGADAEALRRTAGPLEYELYIDGKFFDRRLPKEEVGSPHEVRFADLPSGKKLLEMFLPTSRPLRLSRLETDGSEVLPCSQPRRTWLCYGSSISHGGPSAGRASCIWPSLVARAADVKLVNMGFGGECYLDPIVARTMRDIKCDVITLEVGINIQTTAAMTRRVFRSAFEGFVETLREGHPKVPIVVISPLWYGPLEDRAPVGGSSFMSLKDLRSCLLTSIDTMKAGGDEQLFYIDGLTLLGSGEEKMLFDKLLESFASDEGRGLIEHVNDP</sequence>
<dbReference type="Gene3D" id="2.60.120.260">
    <property type="entry name" value="Galactose-binding domain-like"/>
    <property type="match status" value="1"/>
</dbReference>
<reference evidence="2 3" key="1">
    <citation type="submission" date="2016-02" db="EMBL/GenBank/DDBJ databases">
        <title>Genome analysis of coral dinoflagellate symbionts highlights evolutionary adaptations to a symbiotic lifestyle.</title>
        <authorList>
            <person name="Aranda M."/>
            <person name="Li Y."/>
            <person name="Liew Y.J."/>
            <person name="Baumgarten S."/>
            <person name="Simakov O."/>
            <person name="Wilson M."/>
            <person name="Piel J."/>
            <person name="Ashoor H."/>
            <person name="Bougouffa S."/>
            <person name="Bajic V.B."/>
            <person name="Ryu T."/>
            <person name="Ravasi T."/>
            <person name="Bayer T."/>
            <person name="Micklem G."/>
            <person name="Kim H."/>
            <person name="Bhak J."/>
            <person name="Lajeunesse T.C."/>
            <person name="Voolstra C.R."/>
        </authorList>
    </citation>
    <scope>NUCLEOTIDE SEQUENCE [LARGE SCALE GENOMIC DNA]</scope>
    <source>
        <strain evidence="2 3">CCMP2467</strain>
    </source>
</reference>
<dbReference type="SUPFAM" id="SSF52266">
    <property type="entry name" value="SGNH hydrolase"/>
    <property type="match status" value="1"/>
</dbReference>
<dbReference type="Pfam" id="PF14606">
    <property type="entry name" value="Lipase_GDSL_3"/>
    <property type="match status" value="1"/>
</dbReference>
<dbReference type="EMBL" id="LSRX01000886">
    <property type="protein sequence ID" value="OLP87015.1"/>
    <property type="molecule type" value="Genomic_DNA"/>
</dbReference>
<protein>
    <recommendedName>
        <fullName evidence="1">SGNH hydrolase-type esterase domain-containing protein</fullName>
    </recommendedName>
</protein>
<feature type="domain" description="SGNH hydrolase-type esterase" evidence="1">
    <location>
        <begin position="135"/>
        <end position="296"/>
    </location>
</feature>
<dbReference type="InterPro" id="IPR013830">
    <property type="entry name" value="SGNH_hydro"/>
</dbReference>
<gene>
    <name evidence="2" type="ORF">AK812_SmicGene31797</name>
</gene>
<accession>A0A1Q9CVV0</accession>
<organism evidence="2 3">
    <name type="scientific">Symbiodinium microadriaticum</name>
    <name type="common">Dinoflagellate</name>
    <name type="synonym">Zooxanthella microadriatica</name>
    <dbReference type="NCBI Taxonomy" id="2951"/>
    <lineage>
        <taxon>Eukaryota</taxon>
        <taxon>Sar</taxon>
        <taxon>Alveolata</taxon>
        <taxon>Dinophyceae</taxon>
        <taxon>Suessiales</taxon>
        <taxon>Symbiodiniaceae</taxon>
        <taxon>Symbiodinium</taxon>
    </lineage>
</organism>
<name>A0A1Q9CVV0_SYMMI</name>
<keyword evidence="3" id="KW-1185">Reference proteome</keyword>
<evidence type="ECO:0000313" key="3">
    <source>
        <dbReference type="Proteomes" id="UP000186817"/>
    </source>
</evidence>
<proteinExistence type="predicted"/>
<dbReference type="Proteomes" id="UP000186817">
    <property type="component" value="Unassembled WGS sequence"/>
</dbReference>
<dbReference type="OrthoDB" id="445489at2759"/>
<dbReference type="AlphaFoldDB" id="A0A1Q9CVV0"/>
<dbReference type="InterPro" id="IPR036514">
    <property type="entry name" value="SGNH_hydro_sf"/>
</dbReference>
<evidence type="ECO:0000259" key="1">
    <source>
        <dbReference type="Pfam" id="PF14606"/>
    </source>
</evidence>
<dbReference type="Gene3D" id="3.40.50.1110">
    <property type="entry name" value="SGNH hydrolase"/>
    <property type="match status" value="1"/>
</dbReference>